<dbReference type="Proteomes" id="UP000187406">
    <property type="component" value="Unassembled WGS sequence"/>
</dbReference>
<feature type="region of interest" description="Disordered" evidence="1">
    <location>
        <begin position="1"/>
        <end position="24"/>
    </location>
</feature>
<proteinExistence type="predicted"/>
<protein>
    <submittedName>
        <fullName evidence="2">Uncharacterized protein</fullName>
    </submittedName>
</protein>
<organism evidence="2 3">
    <name type="scientific">Cephalotus follicularis</name>
    <name type="common">Albany pitcher plant</name>
    <dbReference type="NCBI Taxonomy" id="3775"/>
    <lineage>
        <taxon>Eukaryota</taxon>
        <taxon>Viridiplantae</taxon>
        <taxon>Streptophyta</taxon>
        <taxon>Embryophyta</taxon>
        <taxon>Tracheophyta</taxon>
        <taxon>Spermatophyta</taxon>
        <taxon>Magnoliopsida</taxon>
        <taxon>eudicotyledons</taxon>
        <taxon>Gunneridae</taxon>
        <taxon>Pentapetalae</taxon>
        <taxon>rosids</taxon>
        <taxon>fabids</taxon>
        <taxon>Oxalidales</taxon>
        <taxon>Cephalotaceae</taxon>
        <taxon>Cephalotus</taxon>
    </lineage>
</organism>
<accession>A0A1Q3BV53</accession>
<evidence type="ECO:0000256" key="1">
    <source>
        <dbReference type="SAM" id="MobiDB-lite"/>
    </source>
</evidence>
<name>A0A1Q3BV53_CEPFO</name>
<comment type="caution">
    <text evidence="2">The sequence shown here is derived from an EMBL/GenBank/DDBJ whole genome shotgun (WGS) entry which is preliminary data.</text>
</comment>
<dbReference type="EMBL" id="BDDD01000947">
    <property type="protein sequence ID" value="GAV71840.1"/>
    <property type="molecule type" value="Genomic_DNA"/>
</dbReference>
<dbReference type="AlphaFoldDB" id="A0A1Q3BV53"/>
<dbReference type="InParanoid" id="A0A1Q3BV53"/>
<evidence type="ECO:0000313" key="3">
    <source>
        <dbReference type="Proteomes" id="UP000187406"/>
    </source>
</evidence>
<sequence>MRILENNQQRQRKPQNPKKEKEIKLTSTVGNRGGRDFASSREICGLGDIQNNTITSTGLESLTETLRICLQHSLQARATSSLWLCHCASILHIWQAICHGQHQTRTIHCWCWGQGSVFSPNGTPD</sequence>
<keyword evidence="3" id="KW-1185">Reference proteome</keyword>
<reference evidence="3" key="1">
    <citation type="submission" date="2016-04" db="EMBL/GenBank/DDBJ databases">
        <title>Cephalotus genome sequencing.</title>
        <authorList>
            <person name="Fukushima K."/>
            <person name="Hasebe M."/>
            <person name="Fang X."/>
        </authorList>
    </citation>
    <scope>NUCLEOTIDE SEQUENCE [LARGE SCALE GENOMIC DNA]</scope>
    <source>
        <strain evidence="3">cv. St1</strain>
    </source>
</reference>
<evidence type="ECO:0000313" key="2">
    <source>
        <dbReference type="EMBL" id="GAV71840.1"/>
    </source>
</evidence>
<gene>
    <name evidence="2" type="ORF">CFOL_v3_15329</name>
</gene>